<comment type="domain">
    <text evidence="7">The Q motif is unique to and characteristic of the DEAD box family of RNA helicases and controls ATP binding and hydrolysis.</text>
</comment>
<dbReference type="Pfam" id="PF13959">
    <property type="entry name" value="CTE_SPB4"/>
    <property type="match status" value="1"/>
</dbReference>
<dbReference type="InterPro" id="IPR027417">
    <property type="entry name" value="P-loop_NTPase"/>
</dbReference>
<dbReference type="SUPFAM" id="SSF52540">
    <property type="entry name" value="P-loop containing nucleoside triphosphate hydrolases"/>
    <property type="match status" value="1"/>
</dbReference>
<dbReference type="InterPro" id="IPR025313">
    <property type="entry name" value="SPB4-like_CTE"/>
</dbReference>
<keyword evidence="4 7" id="KW-0067">ATP-binding</keyword>
<dbReference type="Proteomes" id="UP000824890">
    <property type="component" value="Unassembled WGS sequence"/>
</dbReference>
<evidence type="ECO:0000256" key="4">
    <source>
        <dbReference type="ARBA" id="ARBA00022840"/>
    </source>
</evidence>
<reference evidence="12 13" key="1">
    <citation type="submission" date="2021-05" db="EMBL/GenBank/DDBJ databases">
        <title>Genome Assembly of Synthetic Allotetraploid Brassica napus Reveals Homoeologous Exchanges between Subgenomes.</title>
        <authorList>
            <person name="Davis J.T."/>
        </authorList>
    </citation>
    <scope>NUCLEOTIDE SEQUENCE [LARGE SCALE GENOMIC DNA]</scope>
    <source>
        <strain evidence="13">cv. Da-Ae</strain>
        <tissue evidence="12">Seedling</tissue>
    </source>
</reference>
<keyword evidence="5 7" id="KW-0694">RNA-binding</keyword>
<dbReference type="Pfam" id="PF00271">
    <property type="entry name" value="Helicase_C"/>
    <property type="match status" value="1"/>
</dbReference>
<feature type="domain" description="Helicase ATP-binding" evidence="9">
    <location>
        <begin position="62"/>
        <end position="236"/>
    </location>
</feature>
<gene>
    <name evidence="12" type="ORF">HID58_016893</name>
</gene>
<dbReference type="InterPro" id="IPR014001">
    <property type="entry name" value="Helicase_ATP-bd"/>
</dbReference>
<feature type="short sequence motif" description="Q motif" evidence="6">
    <location>
        <begin position="30"/>
        <end position="59"/>
    </location>
</feature>
<evidence type="ECO:0000256" key="1">
    <source>
        <dbReference type="ARBA" id="ARBA00022741"/>
    </source>
</evidence>
<evidence type="ECO:0000256" key="5">
    <source>
        <dbReference type="ARBA" id="ARBA00022884"/>
    </source>
</evidence>
<keyword evidence="13" id="KW-1185">Reference proteome</keyword>
<evidence type="ECO:0000259" key="10">
    <source>
        <dbReference type="PROSITE" id="PS51194"/>
    </source>
</evidence>
<dbReference type="PROSITE" id="PS51195">
    <property type="entry name" value="Q_MOTIF"/>
    <property type="match status" value="1"/>
</dbReference>
<dbReference type="SMART" id="SM00487">
    <property type="entry name" value="DEXDc"/>
    <property type="match status" value="1"/>
</dbReference>
<dbReference type="Pfam" id="PF00270">
    <property type="entry name" value="DEAD"/>
    <property type="match status" value="1"/>
</dbReference>
<keyword evidence="1 7" id="KW-0547">Nucleotide-binding</keyword>
<comment type="similarity">
    <text evidence="7">Belongs to the DEAD box helicase family.</text>
</comment>
<feature type="region of interest" description="Disordered" evidence="8">
    <location>
        <begin position="1"/>
        <end position="20"/>
    </location>
</feature>
<keyword evidence="3 7" id="KW-0347">Helicase</keyword>
<evidence type="ECO:0000259" key="11">
    <source>
        <dbReference type="PROSITE" id="PS51195"/>
    </source>
</evidence>
<feature type="domain" description="Helicase C-terminal" evidence="10">
    <location>
        <begin position="296"/>
        <end position="467"/>
    </location>
</feature>
<dbReference type="EC" id="3.6.4.13" evidence="7"/>
<evidence type="ECO:0000256" key="3">
    <source>
        <dbReference type="ARBA" id="ARBA00022806"/>
    </source>
</evidence>
<feature type="compositionally biased region" description="Basic residues" evidence="8">
    <location>
        <begin position="556"/>
        <end position="565"/>
    </location>
</feature>
<comment type="function">
    <text evidence="7">RNA helicase.</text>
</comment>
<dbReference type="SMART" id="SM01178">
    <property type="entry name" value="DUF4217"/>
    <property type="match status" value="1"/>
</dbReference>
<evidence type="ECO:0000256" key="7">
    <source>
        <dbReference type="RuleBase" id="RU365068"/>
    </source>
</evidence>
<evidence type="ECO:0000256" key="2">
    <source>
        <dbReference type="ARBA" id="ARBA00022801"/>
    </source>
</evidence>
<evidence type="ECO:0000256" key="8">
    <source>
        <dbReference type="SAM" id="MobiDB-lite"/>
    </source>
</evidence>
<sequence length="649" mass="73226">MVKRTQQPARDSKQEAKDVNKSKNGLFASCSFSSLGLDPKLSDQLQERMGFEAPTHVQAQSIPVILSGRDVLVNAATGTGKTIAYLAPIIHHLQAYSPKVYETLEKLLHRFHWIVPGYVMGGEKKAKEKARLRKGISILIATPGRLLDHLKNTASFEHKNLRWVIFDEADCILEMGYGKETEQIIKLLGSRQYEEGDDDDVVVPKGAQKQTLLLSATLNEKVNHLAKLSLDDPVMIGLDNSKLQQKQLPIESPASPDSDEDEMVIHVNKSANPSSEDYGIPSQLVQKYVKVPCGARLVALLSVLKNLFEREASQKVVVFFSTRDAVDFHHSLLSEFQWPPKSETQEEEEASKQLFLKCKTFRLHGSMEQEDRRSAFANFKAEKQALLLSTDVAARGLDFPKVRCIIQYDCPGEATEYVHRVGRTARIGEKGEALLFLQPVEIDYLKDLKKHGATLAEYPLLKVLDKFPLLGNMPRIKKVISLESHPWVISLQRALEFFTYAEPKMKNLAKNAFVSWVRGYAAHKGELKSIFVVKKLHLGHVAKSFALKEQPSLVGKSHHKETMKRKRDERQRGQHPKKRKKMSGGNSRMYACLSRVHYIPDEVLLMRWEPSLGAAGLAALPRPEDEDYNSMVESKIMESDLKCVPMLVF</sequence>
<dbReference type="PANTHER" id="PTHR24031">
    <property type="entry name" value="RNA HELICASE"/>
    <property type="match status" value="1"/>
</dbReference>
<evidence type="ECO:0000313" key="12">
    <source>
        <dbReference type="EMBL" id="KAH0924637.1"/>
    </source>
</evidence>
<dbReference type="EMBL" id="JAGKQM010000005">
    <property type="protein sequence ID" value="KAH0924637.1"/>
    <property type="molecule type" value="Genomic_DNA"/>
</dbReference>
<evidence type="ECO:0000259" key="9">
    <source>
        <dbReference type="PROSITE" id="PS51192"/>
    </source>
</evidence>
<dbReference type="Gene3D" id="3.40.50.300">
    <property type="entry name" value="P-loop containing nucleotide triphosphate hydrolases"/>
    <property type="match status" value="2"/>
</dbReference>
<feature type="region of interest" description="Disordered" evidence="8">
    <location>
        <begin position="553"/>
        <end position="585"/>
    </location>
</feature>
<comment type="caution">
    <text evidence="12">The sequence shown here is derived from an EMBL/GenBank/DDBJ whole genome shotgun (WGS) entry which is preliminary data.</text>
</comment>
<protein>
    <recommendedName>
        <fullName evidence="7">ATP-dependent RNA helicase</fullName>
        <ecNumber evidence="7">3.6.4.13</ecNumber>
    </recommendedName>
</protein>
<comment type="catalytic activity">
    <reaction evidence="7">
        <text>ATP + H2O = ADP + phosphate + H(+)</text>
        <dbReference type="Rhea" id="RHEA:13065"/>
        <dbReference type="ChEBI" id="CHEBI:15377"/>
        <dbReference type="ChEBI" id="CHEBI:15378"/>
        <dbReference type="ChEBI" id="CHEBI:30616"/>
        <dbReference type="ChEBI" id="CHEBI:43474"/>
        <dbReference type="ChEBI" id="CHEBI:456216"/>
        <dbReference type="EC" id="3.6.4.13"/>
    </reaction>
</comment>
<keyword evidence="2 7" id="KW-0378">Hydrolase</keyword>
<dbReference type="InterPro" id="IPR014014">
    <property type="entry name" value="RNA_helicase_DEAD_Q_motif"/>
</dbReference>
<accession>A0ABQ8D6L5</accession>
<evidence type="ECO:0000313" key="13">
    <source>
        <dbReference type="Proteomes" id="UP000824890"/>
    </source>
</evidence>
<evidence type="ECO:0000256" key="6">
    <source>
        <dbReference type="PROSITE-ProRule" id="PRU00552"/>
    </source>
</evidence>
<dbReference type="PROSITE" id="PS51192">
    <property type="entry name" value="HELICASE_ATP_BIND_1"/>
    <property type="match status" value="1"/>
</dbReference>
<organism evidence="12 13">
    <name type="scientific">Brassica napus</name>
    <name type="common">Rape</name>
    <dbReference type="NCBI Taxonomy" id="3708"/>
    <lineage>
        <taxon>Eukaryota</taxon>
        <taxon>Viridiplantae</taxon>
        <taxon>Streptophyta</taxon>
        <taxon>Embryophyta</taxon>
        <taxon>Tracheophyta</taxon>
        <taxon>Spermatophyta</taxon>
        <taxon>Magnoliopsida</taxon>
        <taxon>eudicotyledons</taxon>
        <taxon>Gunneridae</taxon>
        <taxon>Pentapetalae</taxon>
        <taxon>rosids</taxon>
        <taxon>malvids</taxon>
        <taxon>Brassicales</taxon>
        <taxon>Brassicaceae</taxon>
        <taxon>Brassiceae</taxon>
        <taxon>Brassica</taxon>
    </lineage>
</organism>
<feature type="domain" description="DEAD-box RNA helicase Q" evidence="11">
    <location>
        <begin position="30"/>
        <end position="59"/>
    </location>
</feature>
<dbReference type="PROSITE" id="PS51194">
    <property type="entry name" value="HELICASE_CTER"/>
    <property type="match status" value="1"/>
</dbReference>
<dbReference type="InterPro" id="IPR001650">
    <property type="entry name" value="Helicase_C-like"/>
</dbReference>
<name>A0ABQ8D6L5_BRANA</name>
<feature type="compositionally biased region" description="Basic residues" evidence="8">
    <location>
        <begin position="573"/>
        <end position="582"/>
    </location>
</feature>
<dbReference type="SMART" id="SM00490">
    <property type="entry name" value="HELICc"/>
    <property type="match status" value="1"/>
</dbReference>
<feature type="compositionally biased region" description="Basic and acidic residues" evidence="8">
    <location>
        <begin position="10"/>
        <end position="20"/>
    </location>
</feature>
<dbReference type="CDD" id="cd17949">
    <property type="entry name" value="DEADc_DDX31"/>
    <property type="match status" value="1"/>
</dbReference>
<dbReference type="CDD" id="cd18787">
    <property type="entry name" value="SF2_C_DEAD"/>
    <property type="match status" value="1"/>
</dbReference>
<proteinExistence type="inferred from homology"/>
<dbReference type="InterPro" id="IPR011545">
    <property type="entry name" value="DEAD/DEAH_box_helicase_dom"/>
</dbReference>